<reference evidence="2" key="1">
    <citation type="journal article" date="2020" name="Nature">
        <title>Giant virus diversity and host interactions through global metagenomics.</title>
        <authorList>
            <person name="Schulz F."/>
            <person name="Roux S."/>
            <person name="Paez-Espino D."/>
            <person name="Jungbluth S."/>
            <person name="Walsh D.A."/>
            <person name="Denef V.J."/>
            <person name="McMahon K.D."/>
            <person name="Konstantinidis K.T."/>
            <person name="Eloe-Fadrosh E.A."/>
            <person name="Kyrpides N.C."/>
            <person name="Woyke T."/>
        </authorList>
    </citation>
    <scope>NUCLEOTIDE SEQUENCE</scope>
    <source>
        <strain evidence="2">GVMAG-M-3300021185-45</strain>
    </source>
</reference>
<accession>A0A6C0CJZ0</accession>
<evidence type="ECO:0000256" key="1">
    <source>
        <dbReference type="SAM" id="MobiDB-lite"/>
    </source>
</evidence>
<proteinExistence type="predicted"/>
<feature type="compositionally biased region" description="Basic and acidic residues" evidence="1">
    <location>
        <begin position="1"/>
        <end position="10"/>
    </location>
</feature>
<feature type="region of interest" description="Disordered" evidence="1">
    <location>
        <begin position="1"/>
        <end position="28"/>
    </location>
</feature>
<dbReference type="EMBL" id="MN739430">
    <property type="protein sequence ID" value="QHT04472.1"/>
    <property type="molecule type" value="Genomic_DNA"/>
</dbReference>
<evidence type="ECO:0000313" key="2">
    <source>
        <dbReference type="EMBL" id="QHT04472.1"/>
    </source>
</evidence>
<organism evidence="2">
    <name type="scientific">viral metagenome</name>
    <dbReference type="NCBI Taxonomy" id="1070528"/>
    <lineage>
        <taxon>unclassified sequences</taxon>
        <taxon>metagenomes</taxon>
        <taxon>organismal metagenomes</taxon>
    </lineage>
</organism>
<dbReference type="AlphaFoldDB" id="A0A6C0CJZ0"/>
<name>A0A6C0CJZ0_9ZZZZ</name>
<protein>
    <submittedName>
        <fullName evidence="2">Uncharacterized protein</fullName>
    </submittedName>
</protein>
<sequence length="119" mass="13751">MDERSEKKNDIPPLNLDEIKLQIPPPPNYKHRLPNGLSYSYYPTKPTLLGSSSFFHSFKDIPNSSLGKEPTNITLLNTPQRENAEKNKCELLKQQIQECMQNDFTCNKLFESYLTQCTL</sequence>